<keyword evidence="2 6" id="KW-0812">Transmembrane</keyword>
<evidence type="ECO:0000256" key="4">
    <source>
        <dbReference type="ARBA" id="ARBA00023136"/>
    </source>
</evidence>
<evidence type="ECO:0008006" key="9">
    <source>
        <dbReference type="Google" id="ProtNLM"/>
    </source>
</evidence>
<keyword evidence="3 6" id="KW-1133">Transmembrane helix</keyword>
<evidence type="ECO:0000256" key="6">
    <source>
        <dbReference type="SAM" id="Phobius"/>
    </source>
</evidence>
<evidence type="ECO:0000256" key="2">
    <source>
        <dbReference type="ARBA" id="ARBA00022692"/>
    </source>
</evidence>
<protein>
    <recommendedName>
        <fullName evidence="9">Mid2 domain-containing protein</fullName>
    </recommendedName>
</protein>
<dbReference type="GeneID" id="87903174"/>
<organism evidence="7 8">
    <name type="scientific">Podospora pseudocomata</name>
    <dbReference type="NCBI Taxonomy" id="2093779"/>
    <lineage>
        <taxon>Eukaryota</taxon>
        <taxon>Fungi</taxon>
        <taxon>Dikarya</taxon>
        <taxon>Ascomycota</taxon>
        <taxon>Pezizomycotina</taxon>
        <taxon>Sordariomycetes</taxon>
        <taxon>Sordariomycetidae</taxon>
        <taxon>Sordariales</taxon>
        <taxon>Podosporaceae</taxon>
        <taxon>Podospora</taxon>
    </lineage>
</organism>
<feature type="region of interest" description="Disordered" evidence="5">
    <location>
        <begin position="109"/>
        <end position="164"/>
    </location>
</feature>
<sequence>MILPKAESFNLTATEASATPNSATTTASLSRTGASTTATGPALEVTGSNSNDDEGTLGRSALIGVVVGSMLAAFILFGVVAYLIRRRLKKRRADDDIWDKAQLHGDSLTAKPHRQAKKDPNSTIGEICELPVSPGTTELQQTLETRWHELDTTADQGGKVDRSQ</sequence>
<evidence type="ECO:0000256" key="1">
    <source>
        <dbReference type="ARBA" id="ARBA00004167"/>
    </source>
</evidence>
<name>A0ABR0GJR1_9PEZI</name>
<comment type="subcellular location">
    <subcellularLocation>
        <location evidence="1">Membrane</location>
        <topology evidence="1">Single-pass membrane protein</topology>
    </subcellularLocation>
</comment>
<feature type="region of interest" description="Disordered" evidence="5">
    <location>
        <begin position="13"/>
        <end position="54"/>
    </location>
</feature>
<dbReference type="InterPro" id="IPR051694">
    <property type="entry name" value="Immunoregulatory_rcpt-like"/>
</dbReference>
<reference evidence="7 8" key="1">
    <citation type="journal article" date="2023" name="bioRxiv">
        <title>High-quality genome assemblies of four members of thePodospora anserinaspecies complex.</title>
        <authorList>
            <person name="Ament-Velasquez S.L."/>
            <person name="Vogan A.A."/>
            <person name="Wallerman O."/>
            <person name="Hartmann F."/>
            <person name="Gautier V."/>
            <person name="Silar P."/>
            <person name="Giraud T."/>
            <person name="Johannesson H."/>
        </authorList>
    </citation>
    <scope>NUCLEOTIDE SEQUENCE [LARGE SCALE GENOMIC DNA]</scope>
    <source>
        <strain evidence="7 8">CBS 415.72m</strain>
    </source>
</reference>
<keyword evidence="8" id="KW-1185">Reference proteome</keyword>
<feature type="compositionally biased region" description="Polar residues" evidence="5">
    <location>
        <begin position="134"/>
        <end position="144"/>
    </location>
</feature>
<evidence type="ECO:0000313" key="8">
    <source>
        <dbReference type="Proteomes" id="UP001323405"/>
    </source>
</evidence>
<dbReference type="RefSeq" id="XP_062744943.1">
    <property type="nucleotide sequence ID" value="XM_062883545.1"/>
</dbReference>
<evidence type="ECO:0000313" key="7">
    <source>
        <dbReference type="EMBL" id="KAK4655968.1"/>
    </source>
</evidence>
<keyword evidence="4 6" id="KW-0472">Membrane</keyword>
<evidence type="ECO:0000256" key="3">
    <source>
        <dbReference type="ARBA" id="ARBA00022989"/>
    </source>
</evidence>
<dbReference type="PANTHER" id="PTHR15549">
    <property type="entry name" value="PAIRED IMMUNOGLOBULIN-LIKE TYPE 2 RECEPTOR"/>
    <property type="match status" value="1"/>
</dbReference>
<dbReference type="Proteomes" id="UP001323405">
    <property type="component" value="Unassembled WGS sequence"/>
</dbReference>
<comment type="caution">
    <text evidence="7">The sequence shown here is derived from an EMBL/GenBank/DDBJ whole genome shotgun (WGS) entry which is preliminary data.</text>
</comment>
<feature type="compositionally biased region" description="Low complexity" evidence="5">
    <location>
        <begin position="13"/>
        <end position="30"/>
    </location>
</feature>
<feature type="transmembrane region" description="Helical" evidence="6">
    <location>
        <begin position="61"/>
        <end position="84"/>
    </location>
</feature>
<evidence type="ECO:0000256" key="5">
    <source>
        <dbReference type="SAM" id="MobiDB-lite"/>
    </source>
</evidence>
<dbReference type="EMBL" id="JAFFHA010000005">
    <property type="protein sequence ID" value="KAK4655968.1"/>
    <property type="molecule type" value="Genomic_DNA"/>
</dbReference>
<gene>
    <name evidence="7" type="ORF">QC762_0055560</name>
</gene>
<proteinExistence type="predicted"/>
<accession>A0ABR0GJR1</accession>